<dbReference type="HAMAP" id="MF_01008">
    <property type="entry name" value="MraZ"/>
    <property type="match status" value="1"/>
</dbReference>
<name>A0A2R8AFI7_9RHOB</name>
<proteinExistence type="inferred from homology"/>
<dbReference type="InterPro" id="IPR038619">
    <property type="entry name" value="MraZ_sf"/>
</dbReference>
<dbReference type="GO" id="GO:0005737">
    <property type="term" value="C:cytoplasm"/>
    <property type="evidence" value="ECO:0007669"/>
    <property type="project" value="UniProtKB-UniRule"/>
</dbReference>
<keyword evidence="5" id="KW-1185">Reference proteome</keyword>
<sequence>MKADAKGRMSIPAAFRRVIEAQIPGWSQGQPVKCVLMQNADRRPCLQFYGQERFKTLEKYVDRLPQFSKKHKKLARKFGSAHDLLIDDSGRVVLSEKFRAKVGIAAGVPLIGVGMVRWFELWTADNYALDEDDEGWWNDDEEDPTDVYRLIEEIEEEARLDRVAQMRLQSEPRHE</sequence>
<dbReference type="EMBL" id="OMKW01000004">
    <property type="protein sequence ID" value="SPF31002.1"/>
    <property type="molecule type" value="Genomic_DNA"/>
</dbReference>
<dbReference type="GO" id="GO:0003700">
    <property type="term" value="F:DNA-binding transcription factor activity"/>
    <property type="evidence" value="ECO:0007669"/>
    <property type="project" value="UniProtKB-UniRule"/>
</dbReference>
<dbReference type="PANTHER" id="PTHR34701">
    <property type="entry name" value="TRANSCRIPTIONAL REGULATOR MRAZ"/>
    <property type="match status" value="1"/>
</dbReference>
<evidence type="ECO:0000259" key="3">
    <source>
        <dbReference type="PROSITE" id="PS51740"/>
    </source>
</evidence>
<evidence type="ECO:0000256" key="1">
    <source>
        <dbReference type="HAMAP-Rule" id="MF_01008"/>
    </source>
</evidence>
<keyword evidence="1 2" id="KW-0238">DNA-binding</keyword>
<feature type="domain" description="SpoVT-AbrB" evidence="3">
    <location>
        <begin position="81"/>
        <end position="126"/>
    </location>
</feature>
<dbReference type="InterPro" id="IPR003444">
    <property type="entry name" value="MraZ"/>
</dbReference>
<dbReference type="GO" id="GO:0000976">
    <property type="term" value="F:transcription cis-regulatory region binding"/>
    <property type="evidence" value="ECO:0007669"/>
    <property type="project" value="TreeGrafter"/>
</dbReference>
<dbReference type="Proteomes" id="UP000244932">
    <property type="component" value="Unassembled WGS sequence"/>
</dbReference>
<keyword evidence="1" id="KW-0804">Transcription</keyword>
<keyword evidence="1" id="KW-0805">Transcription regulation</keyword>
<dbReference type="GO" id="GO:2000143">
    <property type="term" value="P:negative regulation of DNA-templated transcription initiation"/>
    <property type="evidence" value="ECO:0007669"/>
    <property type="project" value="TreeGrafter"/>
</dbReference>
<dbReference type="InterPro" id="IPR037914">
    <property type="entry name" value="SpoVT-AbrB_sf"/>
</dbReference>
<evidence type="ECO:0000313" key="5">
    <source>
        <dbReference type="Proteomes" id="UP000244932"/>
    </source>
</evidence>
<dbReference type="AlphaFoldDB" id="A0A2R8AFI7"/>
<keyword evidence="1" id="KW-0963">Cytoplasm</keyword>
<dbReference type="CDD" id="cd16321">
    <property type="entry name" value="MraZ_C"/>
    <property type="match status" value="1"/>
</dbReference>
<reference evidence="4 5" key="1">
    <citation type="submission" date="2018-03" db="EMBL/GenBank/DDBJ databases">
        <authorList>
            <person name="Keele B.F."/>
        </authorList>
    </citation>
    <scope>NUCLEOTIDE SEQUENCE [LARGE SCALE GENOMIC DNA]</scope>
    <source>
        <strain evidence="4 5">CeCT 8812</strain>
    </source>
</reference>
<dbReference type="CDD" id="cd16320">
    <property type="entry name" value="MraZ_N"/>
    <property type="match status" value="1"/>
</dbReference>
<comment type="subunit">
    <text evidence="1">Forms oligomers.</text>
</comment>
<comment type="similarity">
    <text evidence="1">Belongs to the MraZ family.</text>
</comment>
<dbReference type="InterPro" id="IPR035642">
    <property type="entry name" value="MraZ_N"/>
</dbReference>
<dbReference type="InterPro" id="IPR035644">
    <property type="entry name" value="MraZ_C"/>
</dbReference>
<gene>
    <name evidence="1 4" type="primary">mraZ</name>
    <name evidence="4" type="ORF">POI8812_03352</name>
</gene>
<dbReference type="PANTHER" id="PTHR34701:SF1">
    <property type="entry name" value="TRANSCRIPTIONAL REGULATOR MRAZ"/>
    <property type="match status" value="1"/>
</dbReference>
<dbReference type="SUPFAM" id="SSF89447">
    <property type="entry name" value="AbrB/MazE/MraZ-like"/>
    <property type="match status" value="1"/>
</dbReference>
<dbReference type="Gene3D" id="3.40.1550.20">
    <property type="entry name" value="Transcriptional regulator MraZ domain"/>
    <property type="match status" value="1"/>
</dbReference>
<dbReference type="InterPro" id="IPR007159">
    <property type="entry name" value="SpoVT-AbrB_dom"/>
</dbReference>
<evidence type="ECO:0000256" key="2">
    <source>
        <dbReference type="PROSITE-ProRule" id="PRU01076"/>
    </source>
</evidence>
<dbReference type="PROSITE" id="PS51740">
    <property type="entry name" value="SPOVT_ABRB"/>
    <property type="match status" value="2"/>
</dbReference>
<accession>A0A2R8AFI7</accession>
<feature type="domain" description="SpoVT-AbrB" evidence="3">
    <location>
        <begin position="1"/>
        <end position="53"/>
    </location>
</feature>
<evidence type="ECO:0000313" key="4">
    <source>
        <dbReference type="EMBL" id="SPF31002.1"/>
    </source>
</evidence>
<dbReference type="GO" id="GO:0009295">
    <property type="term" value="C:nucleoid"/>
    <property type="evidence" value="ECO:0007669"/>
    <property type="project" value="UniProtKB-SubCell"/>
</dbReference>
<protein>
    <recommendedName>
        <fullName evidence="1">Transcriptional regulator MraZ</fullName>
    </recommendedName>
</protein>
<comment type="subcellular location">
    <subcellularLocation>
        <location evidence="1">Cytoplasm</location>
        <location evidence="1">Nucleoid</location>
    </subcellularLocation>
</comment>
<organism evidence="4 5">
    <name type="scientific">Pontivivens insulae</name>
    <dbReference type="NCBI Taxonomy" id="1639689"/>
    <lineage>
        <taxon>Bacteria</taxon>
        <taxon>Pseudomonadati</taxon>
        <taxon>Pseudomonadota</taxon>
        <taxon>Alphaproteobacteria</taxon>
        <taxon>Rhodobacterales</taxon>
        <taxon>Paracoccaceae</taxon>
        <taxon>Pontivivens</taxon>
    </lineage>
</organism>